<dbReference type="GO" id="GO:0016788">
    <property type="term" value="F:hydrolase activity, acting on ester bonds"/>
    <property type="evidence" value="ECO:0007669"/>
    <property type="project" value="UniProtKB-ARBA"/>
</dbReference>
<protein>
    <submittedName>
        <fullName evidence="3">Sialate O-acetylesterase</fullName>
    </submittedName>
</protein>
<keyword evidence="4" id="KW-1185">Reference proteome</keyword>
<evidence type="ECO:0000313" key="3">
    <source>
        <dbReference type="EMBL" id="RPD41675.1"/>
    </source>
</evidence>
<accession>A0A3N4ME81</accession>
<dbReference type="Proteomes" id="UP000279089">
    <property type="component" value="Unassembled WGS sequence"/>
</dbReference>
<dbReference type="EMBL" id="RMBX01000004">
    <property type="protein sequence ID" value="RPD41675.1"/>
    <property type="molecule type" value="Genomic_DNA"/>
</dbReference>
<proteinExistence type="predicted"/>
<dbReference type="PANTHER" id="PTHR31988">
    <property type="entry name" value="ESTERASE, PUTATIVE (DUF303)-RELATED"/>
    <property type="match status" value="1"/>
</dbReference>
<comment type="caution">
    <text evidence="3">The sequence shown here is derived from an EMBL/GenBank/DDBJ whole genome shotgun (WGS) entry which is preliminary data.</text>
</comment>
<dbReference type="InterPro" id="IPR036514">
    <property type="entry name" value="SGNH_hydro_sf"/>
</dbReference>
<gene>
    <name evidence="3" type="ORF">EG028_09370</name>
</gene>
<evidence type="ECO:0000259" key="2">
    <source>
        <dbReference type="Pfam" id="PF03629"/>
    </source>
</evidence>
<keyword evidence="1" id="KW-0378">Hydrolase</keyword>
<feature type="domain" description="Sialate O-acetylesterase" evidence="2">
    <location>
        <begin position="17"/>
        <end position="241"/>
    </location>
</feature>
<dbReference type="AlphaFoldDB" id="A0A3N4ME81"/>
<name>A0A3N4ME81_9BACT</name>
<reference evidence="4" key="1">
    <citation type="submission" date="2018-11" db="EMBL/GenBank/DDBJ databases">
        <title>Chitinophaga lutea sp.nov., isolate from arsenic contaminated soil.</title>
        <authorList>
            <person name="Zong Y."/>
        </authorList>
    </citation>
    <scope>NUCLEOTIDE SEQUENCE [LARGE SCALE GENOMIC DNA]</scope>
    <source>
        <strain evidence="4">YLT18</strain>
    </source>
</reference>
<sequence length="245" mass="26690">MLLLTSFSKPDQPDPAFHLYLLVGQSNMAGRGIITAEYRDLSQPGVLMLDKENKWVTASHPLHFDKPARAGVGPGLAFGLEMAKANPSVRIGLIPCAVGGTPIESWQPATMDPATKKYAYDDAVVRLHIAMKSGVIKGIIWHQGEANSKIEKFSGYLGDLESLIGRLRQEAGNNNLPFVAGELGRYRDNYKLVNDQLRQLPGKVKNTAVASSEGLVHKGDKTHFDAASATEMGKRLAAQMILLQR</sequence>
<dbReference type="Gene3D" id="3.40.50.1110">
    <property type="entry name" value="SGNH hydrolase"/>
    <property type="match status" value="1"/>
</dbReference>
<organism evidence="3 4">
    <name type="scientific">Chitinophaga barathri</name>
    <dbReference type="NCBI Taxonomy" id="1647451"/>
    <lineage>
        <taxon>Bacteria</taxon>
        <taxon>Pseudomonadati</taxon>
        <taxon>Bacteroidota</taxon>
        <taxon>Chitinophagia</taxon>
        <taxon>Chitinophagales</taxon>
        <taxon>Chitinophagaceae</taxon>
        <taxon>Chitinophaga</taxon>
    </lineage>
</organism>
<evidence type="ECO:0000313" key="4">
    <source>
        <dbReference type="Proteomes" id="UP000279089"/>
    </source>
</evidence>
<dbReference type="OrthoDB" id="9795554at2"/>
<dbReference type="SUPFAM" id="SSF52266">
    <property type="entry name" value="SGNH hydrolase"/>
    <property type="match status" value="1"/>
</dbReference>
<dbReference type="PANTHER" id="PTHR31988:SF19">
    <property type="entry name" value="9-O-ACETYL-N-ACETYLNEURAMINIC ACID DEACETYLASE-RELATED"/>
    <property type="match status" value="1"/>
</dbReference>
<evidence type="ECO:0000256" key="1">
    <source>
        <dbReference type="ARBA" id="ARBA00022801"/>
    </source>
</evidence>
<dbReference type="InterPro" id="IPR052940">
    <property type="entry name" value="Carb_Esterase_6"/>
</dbReference>
<dbReference type="Pfam" id="PF03629">
    <property type="entry name" value="SASA"/>
    <property type="match status" value="1"/>
</dbReference>
<dbReference type="InterPro" id="IPR005181">
    <property type="entry name" value="SASA"/>
</dbReference>